<evidence type="ECO:0000256" key="3">
    <source>
        <dbReference type="ARBA" id="ARBA00022692"/>
    </source>
</evidence>
<name>A0ABV8B781_9BACI</name>
<dbReference type="InterPro" id="IPR058635">
    <property type="entry name" value="BSH_YhbJ"/>
</dbReference>
<dbReference type="InterPro" id="IPR011053">
    <property type="entry name" value="Single_hybrid_motif"/>
</dbReference>
<dbReference type="InterPro" id="IPR058636">
    <property type="entry name" value="Beta-barrel_YknX"/>
</dbReference>
<dbReference type="Proteomes" id="UP001595752">
    <property type="component" value="Unassembled WGS sequence"/>
</dbReference>
<organism evidence="9 10">
    <name type="scientific">Bacillus songklensis</name>
    <dbReference type="NCBI Taxonomy" id="1069116"/>
    <lineage>
        <taxon>Bacteria</taxon>
        <taxon>Bacillati</taxon>
        <taxon>Bacillota</taxon>
        <taxon>Bacilli</taxon>
        <taxon>Bacillales</taxon>
        <taxon>Bacillaceae</taxon>
        <taxon>Bacillus</taxon>
    </lineage>
</organism>
<keyword evidence="10" id="KW-1185">Reference proteome</keyword>
<evidence type="ECO:0000313" key="9">
    <source>
        <dbReference type="EMBL" id="MFC3885042.1"/>
    </source>
</evidence>
<keyword evidence="4 6" id="KW-1133">Transmembrane helix</keyword>
<comment type="similarity">
    <text evidence="2">Belongs to the membrane fusion protein (MFP) (TC 8.A.1) family.</text>
</comment>
<dbReference type="Gene3D" id="2.40.30.170">
    <property type="match status" value="1"/>
</dbReference>
<dbReference type="SUPFAM" id="SSF51230">
    <property type="entry name" value="Single hybrid motif"/>
    <property type="match status" value="1"/>
</dbReference>
<reference evidence="10" key="1">
    <citation type="journal article" date="2019" name="Int. J. Syst. Evol. Microbiol.">
        <title>The Global Catalogue of Microorganisms (GCM) 10K type strain sequencing project: providing services to taxonomists for standard genome sequencing and annotation.</title>
        <authorList>
            <consortium name="The Broad Institute Genomics Platform"/>
            <consortium name="The Broad Institute Genome Sequencing Center for Infectious Disease"/>
            <person name="Wu L."/>
            <person name="Ma J."/>
        </authorList>
    </citation>
    <scope>NUCLEOTIDE SEQUENCE [LARGE SCALE GENOMIC DNA]</scope>
    <source>
        <strain evidence="10">CCUG 61889</strain>
    </source>
</reference>
<dbReference type="EMBL" id="JBHRZT010000068">
    <property type="protein sequence ID" value="MFC3885042.1"/>
    <property type="molecule type" value="Genomic_DNA"/>
</dbReference>
<evidence type="ECO:0000259" key="7">
    <source>
        <dbReference type="Pfam" id="PF25990"/>
    </source>
</evidence>
<accession>A0ABV8B781</accession>
<dbReference type="PANTHER" id="PTHR30386:SF26">
    <property type="entry name" value="TRANSPORT PROTEIN COMB"/>
    <property type="match status" value="1"/>
</dbReference>
<dbReference type="RefSeq" id="WP_377917086.1">
    <property type="nucleotide sequence ID" value="NZ_JBHRZT010000068.1"/>
</dbReference>
<evidence type="ECO:0000256" key="5">
    <source>
        <dbReference type="ARBA" id="ARBA00023136"/>
    </source>
</evidence>
<sequence>MSKGRLIIANMIGMVVVLALIAGGAYYYYESKNYVKTDEAKVSANIMQVVAPAAGTLTDWNGHEGNKVSQDAVVGKISDGGHTVSVTSMMSGTIIKNAANNNQMVQAGQVLAQTADLDHLYITANIKETELKDIEEGASVDIMVDGDSDTTFKGTVEEIGYATNSVFSMLPQQNTSDNYTKVTQKVPVKISIENPSDKVLPGMNAEIKISL</sequence>
<comment type="subcellular location">
    <subcellularLocation>
        <location evidence="1">Membrane</location>
        <topology evidence="1">Single-pass membrane protein</topology>
    </subcellularLocation>
</comment>
<dbReference type="Pfam" id="PF25990">
    <property type="entry name" value="Beta-barrel_YknX"/>
    <property type="match status" value="1"/>
</dbReference>
<feature type="transmembrane region" description="Helical" evidence="6">
    <location>
        <begin position="7"/>
        <end position="29"/>
    </location>
</feature>
<feature type="domain" description="YhbJ barrel-sandwich hybrid" evidence="8">
    <location>
        <begin position="45"/>
        <end position="116"/>
    </location>
</feature>
<proteinExistence type="inferred from homology"/>
<evidence type="ECO:0000259" key="8">
    <source>
        <dbReference type="Pfam" id="PF25997"/>
    </source>
</evidence>
<comment type="caution">
    <text evidence="9">The sequence shown here is derived from an EMBL/GenBank/DDBJ whole genome shotgun (WGS) entry which is preliminary data.</text>
</comment>
<evidence type="ECO:0000256" key="4">
    <source>
        <dbReference type="ARBA" id="ARBA00022989"/>
    </source>
</evidence>
<gene>
    <name evidence="9" type="ORF">ACFOU2_16835</name>
</gene>
<evidence type="ECO:0000256" key="6">
    <source>
        <dbReference type="SAM" id="Phobius"/>
    </source>
</evidence>
<keyword evidence="5 6" id="KW-0472">Membrane</keyword>
<evidence type="ECO:0000256" key="1">
    <source>
        <dbReference type="ARBA" id="ARBA00004167"/>
    </source>
</evidence>
<dbReference type="PANTHER" id="PTHR30386">
    <property type="entry name" value="MEMBRANE FUSION SUBUNIT OF EMRAB-TOLC MULTIDRUG EFFLUX PUMP"/>
    <property type="match status" value="1"/>
</dbReference>
<evidence type="ECO:0000313" key="10">
    <source>
        <dbReference type="Proteomes" id="UP001595752"/>
    </source>
</evidence>
<keyword evidence="3 6" id="KW-0812">Transmembrane</keyword>
<evidence type="ECO:0000256" key="2">
    <source>
        <dbReference type="ARBA" id="ARBA00009477"/>
    </source>
</evidence>
<dbReference type="Pfam" id="PF25997">
    <property type="entry name" value="BSH_YhbJ"/>
    <property type="match status" value="1"/>
</dbReference>
<dbReference type="InterPro" id="IPR050739">
    <property type="entry name" value="MFP"/>
</dbReference>
<feature type="domain" description="YknX-like beta-barrel" evidence="7">
    <location>
        <begin position="121"/>
        <end position="209"/>
    </location>
</feature>
<protein>
    <submittedName>
        <fullName evidence="9">Efflux RND transporter periplasmic adaptor subunit</fullName>
    </submittedName>
</protein>
<dbReference type="SUPFAM" id="SSF111369">
    <property type="entry name" value="HlyD-like secretion proteins"/>
    <property type="match status" value="1"/>
</dbReference>